<dbReference type="Proteomes" id="UP001303160">
    <property type="component" value="Unassembled WGS sequence"/>
</dbReference>
<sequence length="504" mass="55391">MSCVLDLPFTSLSTSPISLDQVPAARYRFIDAIAFSTSTSLRVVESDVLLKNRYVAISYVWKGLPPSLPNSNPAQQTMTIKNADNADPISLEALRIACRAAVQLDCALLWLDGLCIKQGDEDDKAWQISRMFSIYEHSRVCLILPGGLSRLVALHEETNWVSRAWTLQEAIAPPRCKVLFTWQHGTCYLTGIAGVYVEQIQGEEVAMAELMSLLGASDMEMYLVTKSDDTDPEVEERQKIEINLIVGDKRPGDGTQRNALIGALDLKGKEGMASAIWRAAMMRTAYRPVDMILSIMGMFGVSLDARKFAFDDRLGAAVALMKAILENGGKAEWLGVIPSIPPGEVLSTTPSILELGVGIEGDFWDSDAMTTGLLWWLKGAPGGFVDEEGYVNIMATVAAVRLASEESGDPSSESTCRIRDYEKRHWEVIETGGESSPPPYAVRLGEKKNYLNGIYPTWSDPENNLFMLVDGESKSKLRVTGYAVGRSEVLDSTGWCVNKTVRVK</sequence>
<organism evidence="2 3">
    <name type="scientific">Triangularia verruculosa</name>
    <dbReference type="NCBI Taxonomy" id="2587418"/>
    <lineage>
        <taxon>Eukaryota</taxon>
        <taxon>Fungi</taxon>
        <taxon>Dikarya</taxon>
        <taxon>Ascomycota</taxon>
        <taxon>Pezizomycotina</taxon>
        <taxon>Sordariomycetes</taxon>
        <taxon>Sordariomycetidae</taxon>
        <taxon>Sordariales</taxon>
        <taxon>Podosporaceae</taxon>
        <taxon>Triangularia</taxon>
    </lineage>
</organism>
<protein>
    <recommendedName>
        <fullName evidence="1">Heterokaryon incompatibility domain-containing protein</fullName>
    </recommendedName>
</protein>
<reference evidence="2" key="2">
    <citation type="submission" date="2023-05" db="EMBL/GenBank/DDBJ databases">
        <authorList>
            <consortium name="Lawrence Berkeley National Laboratory"/>
            <person name="Steindorff A."/>
            <person name="Hensen N."/>
            <person name="Bonometti L."/>
            <person name="Westerberg I."/>
            <person name="Brannstrom I.O."/>
            <person name="Guillou S."/>
            <person name="Cros-Aarteil S."/>
            <person name="Calhoun S."/>
            <person name="Haridas S."/>
            <person name="Kuo A."/>
            <person name="Mondo S."/>
            <person name="Pangilinan J."/>
            <person name="Riley R."/>
            <person name="Labutti K."/>
            <person name="Andreopoulos B."/>
            <person name="Lipzen A."/>
            <person name="Chen C."/>
            <person name="Yanf M."/>
            <person name="Daum C."/>
            <person name="Ng V."/>
            <person name="Clum A."/>
            <person name="Ohm R."/>
            <person name="Martin F."/>
            <person name="Silar P."/>
            <person name="Natvig D."/>
            <person name="Lalanne C."/>
            <person name="Gautier V."/>
            <person name="Ament-Velasquez S.L."/>
            <person name="Kruys A."/>
            <person name="Hutchinson M.I."/>
            <person name="Powell A.J."/>
            <person name="Barry K."/>
            <person name="Miller A.N."/>
            <person name="Grigoriev I.V."/>
            <person name="Debuchy R."/>
            <person name="Gladieux P."/>
            <person name="Thoren M.H."/>
            <person name="Johannesson H."/>
        </authorList>
    </citation>
    <scope>NUCLEOTIDE SEQUENCE</scope>
    <source>
        <strain evidence="2">CBS 315.58</strain>
    </source>
</reference>
<reference evidence="2" key="1">
    <citation type="journal article" date="2023" name="Mol. Phylogenet. Evol.">
        <title>Genome-scale phylogeny and comparative genomics of the fungal order Sordariales.</title>
        <authorList>
            <person name="Hensen N."/>
            <person name="Bonometti L."/>
            <person name="Westerberg I."/>
            <person name="Brannstrom I.O."/>
            <person name="Guillou S."/>
            <person name="Cros-Aarteil S."/>
            <person name="Calhoun S."/>
            <person name="Haridas S."/>
            <person name="Kuo A."/>
            <person name="Mondo S."/>
            <person name="Pangilinan J."/>
            <person name="Riley R."/>
            <person name="LaButti K."/>
            <person name="Andreopoulos B."/>
            <person name="Lipzen A."/>
            <person name="Chen C."/>
            <person name="Yan M."/>
            <person name="Daum C."/>
            <person name="Ng V."/>
            <person name="Clum A."/>
            <person name="Steindorff A."/>
            <person name="Ohm R.A."/>
            <person name="Martin F."/>
            <person name="Silar P."/>
            <person name="Natvig D.O."/>
            <person name="Lalanne C."/>
            <person name="Gautier V."/>
            <person name="Ament-Velasquez S.L."/>
            <person name="Kruys A."/>
            <person name="Hutchinson M.I."/>
            <person name="Powell A.J."/>
            <person name="Barry K."/>
            <person name="Miller A.N."/>
            <person name="Grigoriev I.V."/>
            <person name="Debuchy R."/>
            <person name="Gladieux P."/>
            <person name="Hiltunen Thoren M."/>
            <person name="Johannesson H."/>
        </authorList>
    </citation>
    <scope>NUCLEOTIDE SEQUENCE</scope>
    <source>
        <strain evidence="2">CBS 315.58</strain>
    </source>
</reference>
<dbReference type="AlphaFoldDB" id="A0AAN6X5J4"/>
<dbReference type="Pfam" id="PF06985">
    <property type="entry name" value="HET"/>
    <property type="match status" value="1"/>
</dbReference>
<keyword evidence="3" id="KW-1185">Reference proteome</keyword>
<dbReference type="PANTHER" id="PTHR33112:SF16">
    <property type="entry name" value="HETEROKARYON INCOMPATIBILITY DOMAIN-CONTAINING PROTEIN"/>
    <property type="match status" value="1"/>
</dbReference>
<name>A0AAN6X5J4_9PEZI</name>
<dbReference type="EMBL" id="MU864058">
    <property type="protein sequence ID" value="KAK4194493.1"/>
    <property type="molecule type" value="Genomic_DNA"/>
</dbReference>
<feature type="domain" description="Heterokaryon incompatibility" evidence="1">
    <location>
        <begin position="54"/>
        <end position="145"/>
    </location>
</feature>
<dbReference type="InterPro" id="IPR010730">
    <property type="entry name" value="HET"/>
</dbReference>
<dbReference type="PANTHER" id="PTHR33112">
    <property type="entry name" value="DOMAIN PROTEIN, PUTATIVE-RELATED"/>
    <property type="match status" value="1"/>
</dbReference>
<comment type="caution">
    <text evidence="2">The sequence shown here is derived from an EMBL/GenBank/DDBJ whole genome shotgun (WGS) entry which is preliminary data.</text>
</comment>
<gene>
    <name evidence="2" type="ORF">QBC40DRAFT_188074</name>
</gene>
<evidence type="ECO:0000313" key="3">
    <source>
        <dbReference type="Proteomes" id="UP001303160"/>
    </source>
</evidence>
<proteinExistence type="predicted"/>
<evidence type="ECO:0000313" key="2">
    <source>
        <dbReference type="EMBL" id="KAK4194493.1"/>
    </source>
</evidence>
<accession>A0AAN6X5J4</accession>
<evidence type="ECO:0000259" key="1">
    <source>
        <dbReference type="Pfam" id="PF06985"/>
    </source>
</evidence>